<dbReference type="InterPro" id="IPR029063">
    <property type="entry name" value="SAM-dependent_MTases_sf"/>
</dbReference>
<dbReference type="RefSeq" id="WP_253529840.1">
    <property type="nucleotide sequence ID" value="NZ_JAMZEL010000008.1"/>
</dbReference>
<evidence type="ECO:0000313" key="3">
    <source>
        <dbReference type="Proteomes" id="UP001204772"/>
    </source>
</evidence>
<evidence type="ECO:0000259" key="1">
    <source>
        <dbReference type="Pfam" id="PF05050"/>
    </source>
</evidence>
<dbReference type="GO" id="GO:0008168">
    <property type="term" value="F:methyltransferase activity"/>
    <property type="evidence" value="ECO:0007669"/>
    <property type="project" value="UniProtKB-KW"/>
</dbReference>
<dbReference type="PANTHER" id="PTHR36973:SF4">
    <property type="entry name" value="NODULATION PROTEIN"/>
    <property type="match status" value="1"/>
</dbReference>
<dbReference type="InterPro" id="IPR006342">
    <property type="entry name" value="FkbM_mtfrase"/>
</dbReference>
<dbReference type="InterPro" id="IPR053188">
    <property type="entry name" value="FkbM_Methyltransferase"/>
</dbReference>
<dbReference type="Gene3D" id="3.40.50.150">
    <property type="entry name" value="Vaccinia Virus protein VP39"/>
    <property type="match status" value="1"/>
</dbReference>
<dbReference type="SUPFAM" id="SSF53335">
    <property type="entry name" value="S-adenosyl-L-methionine-dependent methyltransferases"/>
    <property type="match status" value="1"/>
</dbReference>
<feature type="domain" description="Methyltransferase FkbM" evidence="1">
    <location>
        <begin position="53"/>
        <end position="218"/>
    </location>
</feature>
<dbReference type="NCBIfam" id="TIGR01444">
    <property type="entry name" value="fkbM_fam"/>
    <property type="match status" value="1"/>
</dbReference>
<dbReference type="Pfam" id="PF05050">
    <property type="entry name" value="Methyltransf_21"/>
    <property type="match status" value="1"/>
</dbReference>
<dbReference type="Proteomes" id="UP001204772">
    <property type="component" value="Unassembled WGS sequence"/>
</dbReference>
<keyword evidence="2" id="KW-0489">Methyltransferase</keyword>
<keyword evidence="2" id="KW-0808">Transferase</keyword>
<gene>
    <name evidence="2" type="ORF">NCI00_18125</name>
</gene>
<dbReference type="GO" id="GO:0032259">
    <property type="term" value="P:methylation"/>
    <property type="evidence" value="ECO:0007669"/>
    <property type="project" value="UniProtKB-KW"/>
</dbReference>
<evidence type="ECO:0000313" key="2">
    <source>
        <dbReference type="EMBL" id="MCP1384365.1"/>
    </source>
</evidence>
<proteinExistence type="predicted"/>
<comment type="caution">
    <text evidence="2">The sequence shown here is derived from an EMBL/GenBank/DDBJ whole genome shotgun (WGS) entry which is preliminary data.</text>
</comment>
<protein>
    <submittedName>
        <fullName evidence="2">FkbM family methyltransferase</fullName>
    </submittedName>
</protein>
<keyword evidence="3" id="KW-1185">Reference proteome</keyword>
<name>A0ABT1FS88_9BACT</name>
<dbReference type="PANTHER" id="PTHR36973">
    <property type="entry name" value="SLL1456 PROTEIN-RELATED"/>
    <property type="match status" value="1"/>
</dbReference>
<accession>A0ABT1FS88</accession>
<reference evidence="2 3" key="1">
    <citation type="submission" date="2022-06" db="EMBL/GenBank/DDBJ databases">
        <title>Runella sp. S5 genome sequencing.</title>
        <authorList>
            <person name="Park S."/>
        </authorList>
    </citation>
    <scope>NUCLEOTIDE SEQUENCE [LARGE SCALE GENOMIC DNA]</scope>
    <source>
        <strain evidence="2 3">S5</strain>
    </source>
</reference>
<dbReference type="EMBL" id="JAMZEL010000008">
    <property type="protein sequence ID" value="MCP1384365.1"/>
    <property type="molecule type" value="Genomic_DNA"/>
</dbReference>
<sequence length="245" mass="27508">MLKILSKIASTFQIALHPKGGIGYLLKKNASIASFSLCNSFFDLKLPIASVIDVGANIGQFTGAICRFFPNTKVFSFEPLPECYDQLVLNVKDNKNITPFNIALSDFNGNLKFNKNNLTYASSALDITDYQKDKIPQTGTFSTITVACAKLDELDLPILRPTLLKLDVQGLEKKVLDGANKFIKNVDYILIETSFVPMYKDEPLFDEMHQYLTFMNFEIVAPIGFLQIGNNSIIQQLDILYKRKV</sequence>
<organism evidence="2 3">
    <name type="scientific">Runella salmonicolor</name>
    <dbReference type="NCBI Taxonomy" id="2950278"/>
    <lineage>
        <taxon>Bacteria</taxon>
        <taxon>Pseudomonadati</taxon>
        <taxon>Bacteroidota</taxon>
        <taxon>Cytophagia</taxon>
        <taxon>Cytophagales</taxon>
        <taxon>Spirosomataceae</taxon>
        <taxon>Runella</taxon>
    </lineage>
</organism>